<dbReference type="Proteomes" id="UP000663829">
    <property type="component" value="Unassembled WGS sequence"/>
</dbReference>
<evidence type="ECO:0000313" key="1">
    <source>
        <dbReference type="EMBL" id="CAF0999715.1"/>
    </source>
</evidence>
<dbReference type="AlphaFoldDB" id="A0A815J7P5"/>
<keyword evidence="5" id="KW-1185">Reference proteome</keyword>
<dbReference type="EMBL" id="CAJOBC010078233">
    <property type="protein sequence ID" value="CAF4265871.1"/>
    <property type="molecule type" value="Genomic_DNA"/>
</dbReference>
<evidence type="ECO:0000313" key="2">
    <source>
        <dbReference type="EMBL" id="CAF1375640.1"/>
    </source>
</evidence>
<reference evidence="2" key="1">
    <citation type="submission" date="2021-02" db="EMBL/GenBank/DDBJ databases">
        <authorList>
            <person name="Nowell W R."/>
        </authorList>
    </citation>
    <scope>NUCLEOTIDE SEQUENCE</scope>
</reference>
<protein>
    <submittedName>
        <fullName evidence="2">Uncharacterized protein</fullName>
    </submittedName>
</protein>
<evidence type="ECO:0000313" key="4">
    <source>
        <dbReference type="EMBL" id="CAF4265871.1"/>
    </source>
</evidence>
<name>A0A815J7P5_9BILA</name>
<dbReference type="Proteomes" id="UP000677228">
    <property type="component" value="Unassembled WGS sequence"/>
</dbReference>
<accession>A0A815J7P5</accession>
<gene>
    <name evidence="2" type="ORF">GPM918_LOCUS32074</name>
    <name evidence="1" type="ORF">OVA965_LOCUS14497</name>
    <name evidence="4" type="ORF">SRO942_LOCUS32731</name>
    <name evidence="3" type="ORF">TMI583_LOCUS14504</name>
</gene>
<dbReference type="Proteomes" id="UP000682733">
    <property type="component" value="Unassembled WGS sequence"/>
</dbReference>
<dbReference type="Proteomes" id="UP000681722">
    <property type="component" value="Unassembled WGS sequence"/>
</dbReference>
<proteinExistence type="predicted"/>
<dbReference type="EMBL" id="CAJNOK010006300">
    <property type="protein sequence ID" value="CAF0999715.1"/>
    <property type="molecule type" value="Genomic_DNA"/>
</dbReference>
<organism evidence="2 5">
    <name type="scientific">Didymodactylos carnosus</name>
    <dbReference type="NCBI Taxonomy" id="1234261"/>
    <lineage>
        <taxon>Eukaryota</taxon>
        <taxon>Metazoa</taxon>
        <taxon>Spiralia</taxon>
        <taxon>Gnathifera</taxon>
        <taxon>Rotifera</taxon>
        <taxon>Eurotatoria</taxon>
        <taxon>Bdelloidea</taxon>
        <taxon>Philodinida</taxon>
        <taxon>Philodinidae</taxon>
        <taxon>Didymodactylos</taxon>
    </lineage>
</organism>
<dbReference type="EMBL" id="CAJOBA010006309">
    <property type="protein sequence ID" value="CAF3769283.1"/>
    <property type="molecule type" value="Genomic_DNA"/>
</dbReference>
<comment type="caution">
    <text evidence="2">The sequence shown here is derived from an EMBL/GenBank/DDBJ whole genome shotgun (WGS) entry which is preliminary data.</text>
</comment>
<sequence>MSRMRSSSMRLRNVSKDSKYSLSNSILHAQISSLIITLRLQVQTFNDCLFFLEKLPLLESFVVECCRVESSSISSYLDKVREHLKRFSSSLIEITKCYRTIAQLVASLHSLEYLLLDIECFRLPRFYPFLDGISFEDDFPSRLPNLKKFSFHVTTWSQNNYNQLSTDFIMQTFQRRYWQLLKTIVHCSIHYFPNHERPLGKREIYSLPYAFDRS</sequence>
<dbReference type="EMBL" id="CAJNOQ010016153">
    <property type="protein sequence ID" value="CAF1375640.1"/>
    <property type="molecule type" value="Genomic_DNA"/>
</dbReference>
<evidence type="ECO:0000313" key="3">
    <source>
        <dbReference type="EMBL" id="CAF3769283.1"/>
    </source>
</evidence>
<evidence type="ECO:0000313" key="5">
    <source>
        <dbReference type="Proteomes" id="UP000663829"/>
    </source>
</evidence>